<evidence type="ECO:0000256" key="7">
    <source>
        <dbReference type="PROSITE-ProRule" id="PRU10141"/>
    </source>
</evidence>
<feature type="compositionally biased region" description="Basic and acidic residues" evidence="8">
    <location>
        <begin position="1"/>
        <end position="10"/>
    </location>
</feature>
<feature type="compositionally biased region" description="Polar residues" evidence="8">
    <location>
        <begin position="563"/>
        <end position="586"/>
    </location>
</feature>
<keyword evidence="3 10" id="KW-0808">Transferase</keyword>
<dbReference type="PROSITE" id="PS00107">
    <property type="entry name" value="PROTEIN_KINASE_ATP"/>
    <property type="match status" value="1"/>
</dbReference>
<dbReference type="SUPFAM" id="SSF56112">
    <property type="entry name" value="Protein kinase-like (PK-like)"/>
    <property type="match status" value="1"/>
</dbReference>
<dbReference type="PROSITE" id="PS50011">
    <property type="entry name" value="PROTEIN_KINASE_DOM"/>
    <property type="match status" value="1"/>
</dbReference>
<dbReference type="CDD" id="cd14014">
    <property type="entry name" value="STKc_PknB_like"/>
    <property type="match status" value="1"/>
</dbReference>
<gene>
    <name evidence="10" type="primary">prkC_8</name>
    <name evidence="10" type="ORF">V144x_32300</name>
</gene>
<dbReference type="InterPro" id="IPR011009">
    <property type="entry name" value="Kinase-like_dom_sf"/>
</dbReference>
<dbReference type="SUPFAM" id="SSF51126">
    <property type="entry name" value="Pectin lyase-like"/>
    <property type="match status" value="1"/>
</dbReference>
<dbReference type="EC" id="2.7.11.1" evidence="1"/>
<dbReference type="FunFam" id="1.10.510.10:FF:000021">
    <property type="entry name" value="Serine/threonine protein kinase"/>
    <property type="match status" value="1"/>
</dbReference>
<evidence type="ECO:0000313" key="10">
    <source>
        <dbReference type="EMBL" id="QDT97749.1"/>
    </source>
</evidence>
<dbReference type="PANTHER" id="PTHR43289:SF6">
    <property type="entry name" value="SERINE_THREONINE-PROTEIN KINASE NEKL-3"/>
    <property type="match status" value="1"/>
</dbReference>
<organism evidence="10 11">
    <name type="scientific">Gimesia aquarii</name>
    <dbReference type="NCBI Taxonomy" id="2527964"/>
    <lineage>
        <taxon>Bacteria</taxon>
        <taxon>Pseudomonadati</taxon>
        <taxon>Planctomycetota</taxon>
        <taxon>Planctomycetia</taxon>
        <taxon>Planctomycetales</taxon>
        <taxon>Planctomycetaceae</taxon>
        <taxon>Gimesia</taxon>
    </lineage>
</organism>
<reference evidence="10 11" key="1">
    <citation type="submission" date="2019-03" db="EMBL/GenBank/DDBJ databases">
        <title>Deep-cultivation of Planctomycetes and their phenomic and genomic characterization uncovers novel biology.</title>
        <authorList>
            <person name="Wiegand S."/>
            <person name="Jogler M."/>
            <person name="Boedeker C."/>
            <person name="Pinto D."/>
            <person name="Vollmers J."/>
            <person name="Rivas-Marin E."/>
            <person name="Kohn T."/>
            <person name="Peeters S.H."/>
            <person name="Heuer A."/>
            <person name="Rast P."/>
            <person name="Oberbeckmann S."/>
            <person name="Bunk B."/>
            <person name="Jeske O."/>
            <person name="Meyerdierks A."/>
            <person name="Storesund J.E."/>
            <person name="Kallscheuer N."/>
            <person name="Luecker S."/>
            <person name="Lage O.M."/>
            <person name="Pohl T."/>
            <person name="Merkel B.J."/>
            <person name="Hornburger P."/>
            <person name="Mueller R.-W."/>
            <person name="Bruemmer F."/>
            <person name="Labrenz M."/>
            <person name="Spormann A.M."/>
            <person name="Op den Camp H."/>
            <person name="Overmann J."/>
            <person name="Amann R."/>
            <person name="Jetten M.S.M."/>
            <person name="Mascher T."/>
            <person name="Medema M.H."/>
            <person name="Devos D.P."/>
            <person name="Kaster A.-K."/>
            <person name="Ovreas L."/>
            <person name="Rohde M."/>
            <person name="Galperin M.Y."/>
            <person name="Jogler C."/>
        </authorList>
    </citation>
    <scope>NUCLEOTIDE SEQUENCE [LARGE SCALE GENOMIC DNA]</scope>
    <source>
        <strain evidence="10 11">V144</strain>
    </source>
</reference>
<feature type="region of interest" description="Disordered" evidence="8">
    <location>
        <begin position="1"/>
        <end position="20"/>
    </location>
</feature>
<feature type="region of interest" description="Disordered" evidence="8">
    <location>
        <begin position="519"/>
        <end position="594"/>
    </location>
</feature>
<evidence type="ECO:0000256" key="2">
    <source>
        <dbReference type="ARBA" id="ARBA00022527"/>
    </source>
</evidence>
<evidence type="ECO:0000256" key="8">
    <source>
        <dbReference type="SAM" id="MobiDB-lite"/>
    </source>
</evidence>
<dbReference type="SMART" id="SM00220">
    <property type="entry name" value="S_TKc"/>
    <property type="match status" value="1"/>
</dbReference>
<dbReference type="InterPro" id="IPR011050">
    <property type="entry name" value="Pectin_lyase_fold/virulence"/>
</dbReference>
<feature type="compositionally biased region" description="Polar residues" evidence="8">
    <location>
        <begin position="519"/>
        <end position="529"/>
    </location>
</feature>
<protein>
    <recommendedName>
        <fullName evidence="1">non-specific serine/threonine protein kinase</fullName>
        <ecNumber evidence="1">2.7.11.1</ecNumber>
    </recommendedName>
</protein>
<dbReference type="InterPro" id="IPR008271">
    <property type="entry name" value="Ser/Thr_kinase_AS"/>
</dbReference>
<dbReference type="KEGG" id="gaw:V144x_32300"/>
<accession>A0A517VXM2</accession>
<keyword evidence="2" id="KW-0723">Serine/threonine-protein kinase</keyword>
<dbReference type="Gene3D" id="3.30.200.20">
    <property type="entry name" value="Phosphorylase Kinase, domain 1"/>
    <property type="match status" value="1"/>
</dbReference>
<evidence type="ECO:0000256" key="6">
    <source>
        <dbReference type="ARBA" id="ARBA00022840"/>
    </source>
</evidence>
<feature type="region of interest" description="Disordered" evidence="8">
    <location>
        <begin position="1438"/>
        <end position="1457"/>
    </location>
</feature>
<dbReference type="Gene3D" id="1.10.510.10">
    <property type="entry name" value="Transferase(Phosphotransferase) domain 1"/>
    <property type="match status" value="1"/>
</dbReference>
<evidence type="ECO:0000256" key="3">
    <source>
        <dbReference type="ARBA" id="ARBA00022679"/>
    </source>
</evidence>
<sequence>MAKRNKETPERKKRQSARVPKLESLGKYQIQKEIGAGGMGAVFLARDTTLNRLAALKVLPRDKAENPVLVKRFKAEGQAAAHLRHENIVSVYDAGEEDGYLYIALEYVEGTDLHNLISKRNRVPVRRSLEIITQVTKALAHAYQQGIVHRDIKPANILIRQDSVVKLTDLGLARSIDDNTETSITRAGTTVGTVDYMAPEQARDSKAADIRSDIYSLGCTWYHMLTGRAPFSEGSLTNKLAAHASTPPPDPRELNDRVPEGIVAIIQRMMAKSQNDRYQNPEELLEDLKNSNLKRSNVDNNVLEALASDESDSEQATLETITNQKADSSDFLINQFMPDYSSPAETTEEETSNRLSTSFDLEQLAAEVEVESETLVPKVKRSQKRPKKTVEPEPIADETTEFSRTQDSAPPIQEGSVISDSAVKARETARSKKQETPVKQQKRSKPVAQNPKKSRKESVAPSRPQKPSRKRGPVAPNNTSASENGVAVDYTQIAKLIGGVILLILLIWWGIKTFSSSAPTPQGKGNNPFASADQNQQQQQANSDSSETQSPDENSDQTKSADDGSNQQPVDVSENNNSAEKSQATDSNHKTNEKWQNVAARGQEKKYLPEWGTGFISLGAANGSKAYPNLPVLKVAKGKSETGIYQSLNSAIQAVNSKGAVIRLLGQGPFLLKPHRLQNISELILMADSEQNPVVVIQADEVTQKQPELNVISFSGGVLRLQGIHFLCDVSQFPDSGTCDIFKIDQSDITFQNCSFGLIGANQKRTFRLVNSIGKIRSTTARPQGETRILLENSVITGSQLEAIHVNQPYADVLVSNCFISTKGSPCLELTSQEIKPKSSSDLEARNVPCIFRIFSSTLLSDRSIFELNGPIESKKSNQPGQDATAKISPSRTDIIVVNSVLMGNPKEKQSSMVSLIDWPQDKLRAQNKSRFSGLKFQLESTLLWGWPLYLKSIDSSNTHKTFQIDSHRIWQQSWGGVVLEDAFNNQIPSKMGQLRTPAFVKSLLDFSKEKSVYAISEGGLIAGCDPAKLTSLSQGQLKRISAYQHRPQNYDQLRKVFTKAKTVTFDMTKGDLSEFLKSSGISGPTNVLVNGEGICYTSPIILENKQVRLQFQQKAGGSPLVVQLKLSPSATPKRSRDKKSTAISSFITSRNSTLEMVGGNFQIAAERRGVIPKHFLICQNSRVALDQCVLKAMLFNEKRFQSVVYVEPAATKQTSQVMIDRSFLTASGTIIESRALRLSLEIQNSLLLGLQNLFAFDAPGSDSPSIQVSLKQSTFAPGRSVFTFQESLGTSAGIGSLQIFADDSIFMPAPSTSAVRADLSRTVSLFAIPPSLQKKKLIQWWGNSNGFMIERLNLLADSGNNSQTTSAAFSKGMKNLFGEEVTQRPLASPGGIILQEQKLPPLVKIMSSDFQLLPTCKAATWSELKQPIGAKLSELEQNLKESSNSRSKPGRNKLAF</sequence>
<dbReference type="RefSeq" id="WP_144986048.1">
    <property type="nucleotide sequence ID" value="NZ_CP037920.1"/>
</dbReference>
<proteinExistence type="predicted"/>
<name>A0A517VXM2_9PLAN</name>
<keyword evidence="6 7" id="KW-0067">ATP-binding</keyword>
<dbReference type="EMBL" id="CP037920">
    <property type="protein sequence ID" value="QDT97749.1"/>
    <property type="molecule type" value="Genomic_DNA"/>
</dbReference>
<evidence type="ECO:0000259" key="9">
    <source>
        <dbReference type="PROSITE" id="PS50011"/>
    </source>
</evidence>
<keyword evidence="5 10" id="KW-0418">Kinase</keyword>
<feature type="region of interest" description="Disordered" evidence="8">
    <location>
        <begin position="371"/>
        <end position="482"/>
    </location>
</feature>
<dbReference type="GO" id="GO:0004674">
    <property type="term" value="F:protein serine/threonine kinase activity"/>
    <property type="evidence" value="ECO:0007669"/>
    <property type="project" value="UniProtKB-KW"/>
</dbReference>
<dbReference type="GO" id="GO:0005524">
    <property type="term" value="F:ATP binding"/>
    <property type="evidence" value="ECO:0007669"/>
    <property type="project" value="UniProtKB-UniRule"/>
</dbReference>
<feature type="compositionally biased region" description="Low complexity" evidence="8">
    <location>
        <begin position="530"/>
        <end position="546"/>
    </location>
</feature>
<evidence type="ECO:0000256" key="1">
    <source>
        <dbReference type="ARBA" id="ARBA00012513"/>
    </source>
</evidence>
<feature type="domain" description="Protein kinase" evidence="9">
    <location>
        <begin position="28"/>
        <end position="293"/>
    </location>
</feature>
<feature type="compositionally biased region" description="Basic and acidic residues" evidence="8">
    <location>
        <begin position="423"/>
        <end position="436"/>
    </location>
</feature>
<dbReference type="InterPro" id="IPR000719">
    <property type="entry name" value="Prot_kinase_dom"/>
</dbReference>
<dbReference type="InterPro" id="IPR017441">
    <property type="entry name" value="Protein_kinase_ATP_BS"/>
</dbReference>
<dbReference type="Proteomes" id="UP000318704">
    <property type="component" value="Chromosome"/>
</dbReference>
<evidence type="ECO:0000256" key="5">
    <source>
        <dbReference type="ARBA" id="ARBA00022777"/>
    </source>
</evidence>
<evidence type="ECO:0000256" key="4">
    <source>
        <dbReference type="ARBA" id="ARBA00022741"/>
    </source>
</evidence>
<keyword evidence="4 7" id="KW-0547">Nucleotide-binding</keyword>
<evidence type="ECO:0000313" key="11">
    <source>
        <dbReference type="Proteomes" id="UP000318704"/>
    </source>
</evidence>
<dbReference type="PROSITE" id="PS00108">
    <property type="entry name" value="PROTEIN_KINASE_ST"/>
    <property type="match status" value="1"/>
</dbReference>
<dbReference type="Pfam" id="PF00069">
    <property type="entry name" value="Pkinase"/>
    <property type="match status" value="1"/>
</dbReference>
<feature type="binding site" evidence="7">
    <location>
        <position position="57"/>
    </location>
    <ligand>
        <name>ATP</name>
        <dbReference type="ChEBI" id="CHEBI:30616"/>
    </ligand>
</feature>
<dbReference type="PANTHER" id="PTHR43289">
    <property type="entry name" value="MITOGEN-ACTIVATED PROTEIN KINASE KINASE KINASE 20-RELATED"/>
    <property type="match status" value="1"/>
</dbReference>
<feature type="compositionally biased region" description="Basic residues" evidence="8">
    <location>
        <begin position="378"/>
        <end position="387"/>
    </location>
</feature>